<dbReference type="Gene3D" id="1.10.510.10">
    <property type="entry name" value="Transferase(Phosphotransferase) domain 1"/>
    <property type="match status" value="1"/>
</dbReference>
<accession>R9P577</accession>
<sequence>MTFAIGKGEGIGLLRKHRRVTSQADTRLHTLINLASYRLVRSLDTIVIERTTATRTPSQDQRERYRSSRLHRVRIALLWLFTPSTIAPFSSPPQDQLVMISSGAGSSIRKKRNFKGLQLAESPLASPVDGSAPTPSHDPAEGSAASNGSTVGKPTAANSAGSHSLTGKNDLDTHKNSGANYHNTLTQQLASLELGVEYKLDLKNEDLKTLSELGAGNGGTVTKVLHEKSGTVMAKKVVFIDAKPSVRKQILRELQILHECNSPYIVSFYGAYLSEPHICMCMEFMEKDSLDGIYKKYGPISPEICGKIAVAVSNGLTYLYDVHRIIHRDVKPSNILVNGAGQIKICDFGVSGELINSIADTFVGTSTYMSPERIQGDQYSVKSDVWSLGVSIIELALGRFPFAENEEEDDSDVDDDYLNEDLAGTLSPTKPAPRLPVVNKEKQKRRKSKPAGVSLEGSSHQMSILDLLQHIVNEPPPKLPEGRFPKLMEEFVNLCLLKDPAKRPTPKDLTKHQYVIEADAAKVDLQAWADGMTRKG</sequence>
<dbReference type="PANTHER" id="PTHR47448:SF1">
    <property type="entry name" value="SERINE_THREONINE-PROTEIN KINASE STE7 HOMOLOG"/>
    <property type="match status" value="1"/>
</dbReference>
<dbReference type="Proteomes" id="UP000014071">
    <property type="component" value="Unassembled WGS sequence"/>
</dbReference>
<evidence type="ECO:0000313" key="10">
    <source>
        <dbReference type="EMBL" id="GAC96464.1"/>
    </source>
</evidence>
<dbReference type="EMBL" id="DF238801">
    <property type="protein sequence ID" value="GAC96464.1"/>
    <property type="molecule type" value="Genomic_DNA"/>
</dbReference>
<dbReference type="GeneID" id="24109330"/>
<dbReference type="SMART" id="SM00220">
    <property type="entry name" value="S_TKc"/>
    <property type="match status" value="1"/>
</dbReference>
<dbReference type="InterPro" id="IPR017441">
    <property type="entry name" value="Protein_kinase_ATP_BS"/>
</dbReference>
<dbReference type="GO" id="GO:0004674">
    <property type="term" value="F:protein serine/threonine kinase activity"/>
    <property type="evidence" value="ECO:0007669"/>
    <property type="project" value="UniProtKB-KW"/>
</dbReference>
<feature type="domain" description="Protein kinase" evidence="9">
    <location>
        <begin position="207"/>
        <end position="515"/>
    </location>
</feature>
<keyword evidence="11" id="KW-1185">Reference proteome</keyword>
<dbReference type="eggNOG" id="KOG0581">
    <property type="taxonomic scope" value="Eukaryota"/>
</dbReference>
<keyword evidence="3 7" id="KW-0547">Nucleotide-binding</keyword>
<feature type="binding site" evidence="7">
    <location>
        <position position="236"/>
    </location>
    <ligand>
        <name>ATP</name>
        <dbReference type="ChEBI" id="CHEBI:30616"/>
    </ligand>
</feature>
<dbReference type="RefSeq" id="XP_012190051.1">
    <property type="nucleotide sequence ID" value="XM_012334661.1"/>
</dbReference>
<dbReference type="PANTHER" id="PTHR47448">
    <property type="entry name" value="DUAL SPECIFICITY MITOGEN-ACTIVATED PROTEIN KINASE KINASE DSOR1-LIKE PROTEIN"/>
    <property type="match status" value="1"/>
</dbReference>
<dbReference type="AlphaFoldDB" id="R9P577"/>
<dbReference type="GO" id="GO:0005524">
    <property type="term" value="F:ATP binding"/>
    <property type="evidence" value="ECO:0007669"/>
    <property type="project" value="UniProtKB-UniRule"/>
</dbReference>
<dbReference type="CDD" id="cd06620">
    <property type="entry name" value="PKc_Byr1_like"/>
    <property type="match status" value="1"/>
</dbReference>
<dbReference type="Gene3D" id="3.30.200.20">
    <property type="entry name" value="Phosphorylase Kinase, domain 1"/>
    <property type="match status" value="1"/>
</dbReference>
<comment type="similarity">
    <text evidence="6">Belongs to the protein kinase superfamily. STE Ser/Thr protein kinase family. MAP kinase kinase subfamily.</text>
</comment>
<feature type="compositionally biased region" description="Acidic residues" evidence="8">
    <location>
        <begin position="406"/>
        <end position="419"/>
    </location>
</feature>
<evidence type="ECO:0000256" key="1">
    <source>
        <dbReference type="ARBA" id="ARBA00022527"/>
    </source>
</evidence>
<evidence type="ECO:0000256" key="8">
    <source>
        <dbReference type="SAM" id="MobiDB-lite"/>
    </source>
</evidence>
<dbReference type="GO" id="GO:0000165">
    <property type="term" value="P:MAPK cascade"/>
    <property type="evidence" value="ECO:0007669"/>
    <property type="project" value="UniProtKB-ARBA"/>
</dbReference>
<evidence type="ECO:0000256" key="4">
    <source>
        <dbReference type="ARBA" id="ARBA00022777"/>
    </source>
</evidence>
<name>R9P577_PSEHS</name>
<dbReference type="InterPro" id="IPR008271">
    <property type="entry name" value="Ser/Thr_kinase_AS"/>
</dbReference>
<dbReference type="InterPro" id="IPR011009">
    <property type="entry name" value="Kinase-like_dom_sf"/>
</dbReference>
<dbReference type="InterPro" id="IPR000719">
    <property type="entry name" value="Prot_kinase_dom"/>
</dbReference>
<keyword evidence="5 7" id="KW-0067">ATP-binding</keyword>
<dbReference type="PROSITE" id="PS00108">
    <property type="entry name" value="PROTEIN_KINASE_ST"/>
    <property type="match status" value="1"/>
</dbReference>
<keyword evidence="2" id="KW-0808">Transferase</keyword>
<dbReference type="Pfam" id="PF00069">
    <property type="entry name" value="Pkinase"/>
    <property type="match status" value="1"/>
</dbReference>
<feature type="region of interest" description="Disordered" evidence="8">
    <location>
        <begin position="406"/>
        <end position="458"/>
    </location>
</feature>
<dbReference type="OrthoDB" id="10252354at2759"/>
<keyword evidence="4 10" id="KW-0418">Kinase</keyword>
<dbReference type="InterPro" id="IPR049613">
    <property type="entry name" value="Byr1-like_cat"/>
</dbReference>
<dbReference type="SUPFAM" id="SSF56112">
    <property type="entry name" value="Protein kinase-like (PK-like)"/>
    <property type="match status" value="1"/>
</dbReference>
<feature type="compositionally biased region" description="Polar residues" evidence="8">
    <location>
        <begin position="144"/>
        <end position="167"/>
    </location>
</feature>
<dbReference type="PROSITE" id="PS50011">
    <property type="entry name" value="PROTEIN_KINASE_DOM"/>
    <property type="match status" value="1"/>
</dbReference>
<feature type="region of interest" description="Disordered" evidence="8">
    <location>
        <begin position="123"/>
        <end position="179"/>
    </location>
</feature>
<evidence type="ECO:0000313" key="11">
    <source>
        <dbReference type="Proteomes" id="UP000014071"/>
    </source>
</evidence>
<reference evidence="11" key="1">
    <citation type="journal article" date="2013" name="Genome Announc.">
        <title>Draft genome sequence of the basidiomycetous yeast-like fungus Pseudozyma hubeiensis SY62, which produces an abundant amount of the biosurfactant mannosylerythritol lipids.</title>
        <authorList>
            <person name="Konishi M."/>
            <person name="Hatada Y."/>
            <person name="Horiuchi J."/>
        </authorList>
    </citation>
    <scope>NUCLEOTIDE SEQUENCE [LARGE SCALE GENOMIC DNA]</scope>
    <source>
        <strain evidence="11">SY62</strain>
    </source>
</reference>
<evidence type="ECO:0000256" key="5">
    <source>
        <dbReference type="ARBA" id="ARBA00022840"/>
    </source>
</evidence>
<dbReference type="PROSITE" id="PS00107">
    <property type="entry name" value="PROTEIN_KINASE_ATP"/>
    <property type="match status" value="1"/>
</dbReference>
<dbReference type="STRING" id="1305764.R9P577"/>
<protein>
    <submittedName>
        <fullName evidence="10">Likely protein kinase</fullName>
    </submittedName>
</protein>
<gene>
    <name evidence="10" type="ORF">PHSY_004044</name>
</gene>
<dbReference type="InterPro" id="IPR050915">
    <property type="entry name" value="MAP_kinase_kinase"/>
</dbReference>
<evidence type="ECO:0000256" key="3">
    <source>
        <dbReference type="ARBA" id="ARBA00022741"/>
    </source>
</evidence>
<evidence type="ECO:0000259" key="9">
    <source>
        <dbReference type="PROSITE" id="PS50011"/>
    </source>
</evidence>
<evidence type="ECO:0000256" key="6">
    <source>
        <dbReference type="ARBA" id="ARBA00038035"/>
    </source>
</evidence>
<organism evidence="10 11">
    <name type="scientific">Pseudozyma hubeiensis (strain SY62)</name>
    <name type="common">Yeast</name>
    <dbReference type="NCBI Taxonomy" id="1305764"/>
    <lineage>
        <taxon>Eukaryota</taxon>
        <taxon>Fungi</taxon>
        <taxon>Dikarya</taxon>
        <taxon>Basidiomycota</taxon>
        <taxon>Ustilaginomycotina</taxon>
        <taxon>Ustilaginomycetes</taxon>
        <taxon>Ustilaginales</taxon>
        <taxon>Ustilaginaceae</taxon>
        <taxon>Pseudozyma</taxon>
    </lineage>
</organism>
<dbReference type="FunFam" id="3.30.200.20:FF:000040">
    <property type="entry name" value="Dual specificity mitogen-activated protein kinase kinase"/>
    <property type="match status" value="1"/>
</dbReference>
<keyword evidence="1" id="KW-0723">Serine/threonine-protein kinase</keyword>
<evidence type="ECO:0000256" key="7">
    <source>
        <dbReference type="PROSITE-ProRule" id="PRU10141"/>
    </source>
</evidence>
<dbReference type="HOGENOM" id="CLU_000288_63_23_1"/>
<evidence type="ECO:0000256" key="2">
    <source>
        <dbReference type="ARBA" id="ARBA00022679"/>
    </source>
</evidence>
<dbReference type="GO" id="GO:0004712">
    <property type="term" value="F:protein serine/threonine/tyrosine kinase activity"/>
    <property type="evidence" value="ECO:0007669"/>
    <property type="project" value="UniProtKB-ARBA"/>
</dbReference>
<proteinExistence type="inferred from homology"/>